<name>A0A227P6K1_9FLAO</name>
<evidence type="ECO:0000313" key="2">
    <source>
        <dbReference type="Proteomes" id="UP000214684"/>
    </source>
</evidence>
<dbReference type="PROSITE" id="PS51257">
    <property type="entry name" value="PROKAR_LIPOPROTEIN"/>
    <property type="match status" value="1"/>
</dbReference>
<dbReference type="EMBL" id="MUGS01000022">
    <property type="protein sequence ID" value="OXG05342.1"/>
    <property type="molecule type" value="Genomic_DNA"/>
</dbReference>
<dbReference type="OrthoDB" id="9935185at2"/>
<accession>A0A227P6K1</accession>
<gene>
    <name evidence="1" type="ORF">B0A64_13290</name>
</gene>
<dbReference type="RefSeq" id="WP_089480012.1">
    <property type="nucleotide sequence ID" value="NZ_MUGS01000022.1"/>
</dbReference>
<organism evidence="1 2">
    <name type="scientific">Flavobacterium araucananum</name>
    <dbReference type="NCBI Taxonomy" id="946678"/>
    <lineage>
        <taxon>Bacteria</taxon>
        <taxon>Pseudomonadati</taxon>
        <taxon>Bacteroidota</taxon>
        <taxon>Flavobacteriia</taxon>
        <taxon>Flavobacteriales</taxon>
        <taxon>Flavobacteriaceae</taxon>
        <taxon>Flavobacterium</taxon>
    </lineage>
</organism>
<protein>
    <recommendedName>
        <fullName evidence="3">Lipoprotein</fullName>
    </recommendedName>
</protein>
<dbReference type="Proteomes" id="UP000214684">
    <property type="component" value="Unassembled WGS sequence"/>
</dbReference>
<dbReference type="AlphaFoldDB" id="A0A227P6K1"/>
<reference evidence="1 2" key="1">
    <citation type="submission" date="2016-11" db="EMBL/GenBank/DDBJ databases">
        <title>Whole genomes of Flavobacteriaceae.</title>
        <authorList>
            <person name="Stine C."/>
            <person name="Li C."/>
            <person name="Tadesse D."/>
        </authorList>
    </citation>
    <scope>NUCLEOTIDE SEQUENCE [LARGE SCALE GENOMIC DNA]</scope>
    <source>
        <strain evidence="1 2">DSM 24704</strain>
    </source>
</reference>
<evidence type="ECO:0008006" key="3">
    <source>
        <dbReference type="Google" id="ProtNLM"/>
    </source>
</evidence>
<keyword evidence="2" id="KW-1185">Reference proteome</keyword>
<proteinExistence type="predicted"/>
<sequence>MKKKIIFTLSVILLISCNEPKLEKRSIFYFNLYNNKNILIEKNVFAVESKELNLFDSINVFKNHEKVLSFRQAYDNENGIYRYILNKKTLTHNFNDSITLATNYNNKSFAPFINKETTLINHKTYKIGLESFKIYHFSEEQSNHKGFDSYFLENVGFICYYNFNTDNYILCDSISNKPIKIKEITSRLLKDETFFARFTVAKLFPNYHRENNSSKRL</sequence>
<comment type="caution">
    <text evidence="1">The sequence shown here is derived from an EMBL/GenBank/DDBJ whole genome shotgun (WGS) entry which is preliminary data.</text>
</comment>
<evidence type="ECO:0000313" key="1">
    <source>
        <dbReference type="EMBL" id="OXG05342.1"/>
    </source>
</evidence>